<evidence type="ECO:0000256" key="3">
    <source>
        <dbReference type="ARBA" id="ARBA00023163"/>
    </source>
</evidence>
<evidence type="ECO:0000259" key="4">
    <source>
        <dbReference type="PROSITE" id="PS50042"/>
    </source>
</evidence>
<dbReference type="InterPro" id="IPR014710">
    <property type="entry name" value="RmlC-like_jellyroll"/>
</dbReference>
<dbReference type="Gene3D" id="2.60.120.10">
    <property type="entry name" value="Jelly Rolls"/>
    <property type="match status" value="1"/>
</dbReference>
<dbReference type="InterPro" id="IPR018490">
    <property type="entry name" value="cNMP-bd_dom_sf"/>
</dbReference>
<dbReference type="PANTHER" id="PTHR24567">
    <property type="entry name" value="CRP FAMILY TRANSCRIPTIONAL REGULATORY PROTEIN"/>
    <property type="match status" value="1"/>
</dbReference>
<keyword evidence="3" id="KW-0804">Transcription</keyword>
<dbReference type="PROSITE" id="PS51063">
    <property type="entry name" value="HTH_CRP_2"/>
    <property type="match status" value="1"/>
</dbReference>
<dbReference type="PANTHER" id="PTHR24567:SF74">
    <property type="entry name" value="HTH-TYPE TRANSCRIPTIONAL REGULATOR ARCR"/>
    <property type="match status" value="1"/>
</dbReference>
<gene>
    <name evidence="6" type="ORF">ACFQPB_18845</name>
</gene>
<dbReference type="Gene3D" id="1.10.10.10">
    <property type="entry name" value="Winged helix-like DNA-binding domain superfamily/Winged helix DNA-binding domain"/>
    <property type="match status" value="1"/>
</dbReference>
<keyword evidence="1" id="KW-0805">Transcription regulation</keyword>
<dbReference type="InterPro" id="IPR036390">
    <property type="entry name" value="WH_DNA-bd_sf"/>
</dbReference>
<dbReference type="InterPro" id="IPR050397">
    <property type="entry name" value="Env_Response_Regulators"/>
</dbReference>
<evidence type="ECO:0000313" key="6">
    <source>
        <dbReference type="EMBL" id="MFC7410922.1"/>
    </source>
</evidence>
<evidence type="ECO:0000313" key="7">
    <source>
        <dbReference type="Proteomes" id="UP001596501"/>
    </source>
</evidence>
<keyword evidence="2" id="KW-0238">DNA-binding</keyword>
<organism evidence="6 7">
    <name type="scientific">Hydrogenophaga atypica</name>
    <dbReference type="NCBI Taxonomy" id="249409"/>
    <lineage>
        <taxon>Bacteria</taxon>
        <taxon>Pseudomonadati</taxon>
        <taxon>Pseudomonadota</taxon>
        <taxon>Betaproteobacteria</taxon>
        <taxon>Burkholderiales</taxon>
        <taxon>Comamonadaceae</taxon>
        <taxon>Hydrogenophaga</taxon>
    </lineage>
</organism>
<dbReference type="SUPFAM" id="SSF46785">
    <property type="entry name" value="Winged helix' DNA-binding domain"/>
    <property type="match status" value="1"/>
</dbReference>
<dbReference type="CDD" id="cd00038">
    <property type="entry name" value="CAP_ED"/>
    <property type="match status" value="1"/>
</dbReference>
<evidence type="ECO:0000259" key="5">
    <source>
        <dbReference type="PROSITE" id="PS51063"/>
    </source>
</evidence>
<dbReference type="InterPro" id="IPR000595">
    <property type="entry name" value="cNMP-bd_dom"/>
</dbReference>
<feature type="domain" description="Cyclic nucleotide-binding" evidence="4">
    <location>
        <begin position="18"/>
        <end position="138"/>
    </location>
</feature>
<accession>A0ABW2QP98</accession>
<proteinExistence type="predicted"/>
<dbReference type="SMART" id="SM00419">
    <property type="entry name" value="HTH_CRP"/>
    <property type="match status" value="1"/>
</dbReference>
<comment type="caution">
    <text evidence="6">The sequence shown here is derived from an EMBL/GenBank/DDBJ whole genome shotgun (WGS) entry which is preliminary data.</text>
</comment>
<dbReference type="Pfam" id="PF13545">
    <property type="entry name" value="HTH_Crp_2"/>
    <property type="match status" value="1"/>
</dbReference>
<keyword evidence="7" id="KW-1185">Reference proteome</keyword>
<evidence type="ECO:0000256" key="2">
    <source>
        <dbReference type="ARBA" id="ARBA00023125"/>
    </source>
</evidence>
<dbReference type="EMBL" id="JBHTCA010000021">
    <property type="protein sequence ID" value="MFC7410922.1"/>
    <property type="molecule type" value="Genomic_DNA"/>
</dbReference>
<sequence>MLMLAREAVVGMLRAVPLFSRASDEDLDALAARVRRVSVRRRQLLFREGDACEGFHVVVYGRIKMYLLSSQGTERPIQLIGQGGCFGDITMLTGDRYFMNVQALEDALLLYLPREAIVAVIERDSGFAMAMLQSLSMRVKGIVEDIGSYSMHPPLQRVVYFLLRQLPTQSGNTARIELGFGKNVVAAHLNLTPETLSRCLKELVDDDIVSVAGRSLLVHDVERLAQRVGRAAVGVAQPG</sequence>
<feature type="domain" description="HTH crp-type" evidence="5">
    <location>
        <begin position="152"/>
        <end position="222"/>
    </location>
</feature>
<dbReference type="InterPro" id="IPR012318">
    <property type="entry name" value="HTH_CRP"/>
</dbReference>
<dbReference type="SUPFAM" id="SSF51206">
    <property type="entry name" value="cAMP-binding domain-like"/>
    <property type="match status" value="1"/>
</dbReference>
<dbReference type="Proteomes" id="UP001596501">
    <property type="component" value="Unassembled WGS sequence"/>
</dbReference>
<dbReference type="Pfam" id="PF00027">
    <property type="entry name" value="cNMP_binding"/>
    <property type="match status" value="1"/>
</dbReference>
<dbReference type="PROSITE" id="PS50042">
    <property type="entry name" value="CNMP_BINDING_3"/>
    <property type="match status" value="1"/>
</dbReference>
<dbReference type="SMART" id="SM00100">
    <property type="entry name" value="cNMP"/>
    <property type="match status" value="1"/>
</dbReference>
<evidence type="ECO:0000256" key="1">
    <source>
        <dbReference type="ARBA" id="ARBA00023015"/>
    </source>
</evidence>
<protein>
    <submittedName>
        <fullName evidence="6">Crp/Fnr family transcriptional regulator</fullName>
    </submittedName>
</protein>
<name>A0ABW2QP98_9BURK</name>
<dbReference type="InterPro" id="IPR036388">
    <property type="entry name" value="WH-like_DNA-bd_sf"/>
</dbReference>
<reference evidence="7" key="1">
    <citation type="journal article" date="2019" name="Int. J. Syst. Evol. Microbiol.">
        <title>The Global Catalogue of Microorganisms (GCM) 10K type strain sequencing project: providing services to taxonomists for standard genome sequencing and annotation.</title>
        <authorList>
            <consortium name="The Broad Institute Genomics Platform"/>
            <consortium name="The Broad Institute Genome Sequencing Center for Infectious Disease"/>
            <person name="Wu L."/>
            <person name="Ma J."/>
        </authorList>
    </citation>
    <scope>NUCLEOTIDE SEQUENCE [LARGE SCALE GENOMIC DNA]</scope>
    <source>
        <strain evidence="7">CGMCC 1.12371</strain>
    </source>
</reference>